<dbReference type="AlphaFoldDB" id="A0A5C4T7R8"/>
<dbReference type="InterPro" id="IPR043128">
    <property type="entry name" value="Rev_trsase/Diguanyl_cyclase"/>
</dbReference>
<dbReference type="InterPro" id="IPR050469">
    <property type="entry name" value="Diguanylate_Cyclase"/>
</dbReference>
<dbReference type="InterPro" id="IPR036641">
    <property type="entry name" value="HPT_dom_sf"/>
</dbReference>
<feature type="domain" description="GGDEF" evidence="4">
    <location>
        <begin position="305"/>
        <end position="438"/>
    </location>
</feature>
<reference evidence="6 7" key="1">
    <citation type="submission" date="2019-05" db="EMBL/GenBank/DDBJ databases">
        <title>We sequenced the genome of Paenibacillus hemerocallicola KCTC 33185 for further insight into its adaptation and study the phylogeny of Paenibacillus.</title>
        <authorList>
            <person name="Narsing Rao M.P."/>
        </authorList>
    </citation>
    <scope>NUCLEOTIDE SEQUENCE [LARGE SCALE GENOMIC DNA]</scope>
    <source>
        <strain evidence="6 7">KCTC 33185</strain>
    </source>
</reference>
<dbReference type="OrthoDB" id="9759607at2"/>
<dbReference type="InterPro" id="IPR011006">
    <property type="entry name" value="CheY-like_superfamily"/>
</dbReference>
<organism evidence="6 7">
    <name type="scientific">Paenibacillus hemerocallicola</name>
    <dbReference type="NCBI Taxonomy" id="1172614"/>
    <lineage>
        <taxon>Bacteria</taxon>
        <taxon>Bacillati</taxon>
        <taxon>Bacillota</taxon>
        <taxon>Bacilli</taxon>
        <taxon>Bacillales</taxon>
        <taxon>Paenibacillaceae</taxon>
        <taxon>Paenibacillus</taxon>
    </lineage>
</organism>
<dbReference type="SUPFAM" id="SSF55073">
    <property type="entry name" value="Nucleotide cyclase"/>
    <property type="match status" value="1"/>
</dbReference>
<sequence length="578" mass="65870">MTDSQERDGLEKQRRNERLLKEGKAHFLEELHKQIHTMEQMLCRMEQDFEEELPGHFYRYAHTLKGSAPVFGFASVGDVAGLLAAEWEWSQEEAKAETAAASSARQSALNSKGSLMQLKMELIILQRQLQVSDQKEQGARTPLMGQTGKLLVVDDDDVLRSFLVRRFELDGYIVHESDSVAKAKQKLREDTYDLILLDLMMHPQSGYELFDYLKEDPTLKWIPLIVLSARNDVHDKVRCLMLGANDYVTKPFQYDELAARIFSLLSRTKNFEQLAFRDPLTGIFNRRYFDHQIEQELQRIARYPAPISIAFIDIDRFKHINDTYGHAIGDLVLQGLAHLLQQQLRSTDFLARFGGEEFIAVMPNTTGEQAARIMEGVLQLTHRQPIAQYEGQPFSITFSCGVAEWTKGLPTAHWIALADETMYRAKQQGRDRVLIAGGKSETAVLFAPEGELKPKRVLVADDDGILRSILASRLKKLSVQVAEAKDGEEAYRYLHEHDVDLCILDGVMPRMDGFELLKKMKADSGERLRNTRILMLSGKKREEDIALALQLGADEYMSKPFSLVELEMRVNHLLGINE</sequence>
<dbReference type="SMART" id="SM00267">
    <property type="entry name" value="GGDEF"/>
    <property type="match status" value="1"/>
</dbReference>
<dbReference type="PROSITE" id="PS50887">
    <property type="entry name" value="GGDEF"/>
    <property type="match status" value="1"/>
</dbReference>
<evidence type="ECO:0000256" key="1">
    <source>
        <dbReference type="PROSITE-ProRule" id="PRU00110"/>
    </source>
</evidence>
<evidence type="ECO:0000259" key="3">
    <source>
        <dbReference type="PROSITE" id="PS50110"/>
    </source>
</evidence>
<evidence type="ECO:0000259" key="5">
    <source>
        <dbReference type="PROSITE" id="PS50894"/>
    </source>
</evidence>
<dbReference type="SMART" id="SM00448">
    <property type="entry name" value="REC"/>
    <property type="match status" value="2"/>
</dbReference>
<dbReference type="PANTHER" id="PTHR45138:SF9">
    <property type="entry name" value="DIGUANYLATE CYCLASE DGCM-RELATED"/>
    <property type="match status" value="1"/>
</dbReference>
<feature type="modified residue" description="4-aspartylphosphate" evidence="2">
    <location>
        <position position="505"/>
    </location>
</feature>
<dbReference type="Pfam" id="PF01627">
    <property type="entry name" value="Hpt"/>
    <property type="match status" value="1"/>
</dbReference>
<dbReference type="GO" id="GO:0000160">
    <property type="term" value="P:phosphorelay signal transduction system"/>
    <property type="evidence" value="ECO:0007669"/>
    <property type="project" value="InterPro"/>
</dbReference>
<feature type="domain" description="HPt" evidence="5">
    <location>
        <begin position="16"/>
        <end position="123"/>
    </location>
</feature>
<dbReference type="SMART" id="SM00073">
    <property type="entry name" value="HPT"/>
    <property type="match status" value="1"/>
</dbReference>
<dbReference type="CDD" id="cd17574">
    <property type="entry name" value="REC_OmpR"/>
    <property type="match status" value="1"/>
</dbReference>
<feature type="modified residue" description="4-aspartylphosphate" evidence="2">
    <location>
        <position position="198"/>
    </location>
</feature>
<evidence type="ECO:0000313" key="6">
    <source>
        <dbReference type="EMBL" id="TNJ64982.1"/>
    </source>
</evidence>
<dbReference type="Gene3D" id="1.20.120.160">
    <property type="entry name" value="HPT domain"/>
    <property type="match status" value="1"/>
</dbReference>
<evidence type="ECO:0000313" key="7">
    <source>
        <dbReference type="Proteomes" id="UP000307943"/>
    </source>
</evidence>
<dbReference type="EMBL" id="VDCQ01000023">
    <property type="protein sequence ID" value="TNJ64982.1"/>
    <property type="molecule type" value="Genomic_DNA"/>
</dbReference>
<dbReference type="InterPro" id="IPR001789">
    <property type="entry name" value="Sig_transdc_resp-reg_receiver"/>
</dbReference>
<keyword evidence="2" id="KW-0597">Phosphoprotein</keyword>
<gene>
    <name evidence="6" type="ORF">FE784_17450</name>
</gene>
<dbReference type="SUPFAM" id="SSF47226">
    <property type="entry name" value="Histidine-containing phosphotransfer domain, HPT domain"/>
    <property type="match status" value="1"/>
</dbReference>
<dbReference type="PROSITE" id="PS50110">
    <property type="entry name" value="RESPONSE_REGULATORY"/>
    <property type="match status" value="2"/>
</dbReference>
<dbReference type="FunFam" id="3.30.70.270:FF:000001">
    <property type="entry name" value="Diguanylate cyclase domain protein"/>
    <property type="match status" value="1"/>
</dbReference>
<dbReference type="Gene3D" id="3.40.50.2300">
    <property type="match status" value="2"/>
</dbReference>
<dbReference type="Pfam" id="PF00990">
    <property type="entry name" value="GGDEF"/>
    <property type="match status" value="1"/>
</dbReference>
<dbReference type="InterPro" id="IPR000160">
    <property type="entry name" value="GGDEF_dom"/>
</dbReference>
<feature type="modified residue" description="Phosphohistidine" evidence="1">
    <location>
        <position position="62"/>
    </location>
</feature>
<feature type="domain" description="Response regulatory" evidence="3">
    <location>
        <begin position="149"/>
        <end position="265"/>
    </location>
</feature>
<dbReference type="InterPro" id="IPR008207">
    <property type="entry name" value="Sig_transdc_His_kin_Hpt_dom"/>
</dbReference>
<dbReference type="InterPro" id="IPR029787">
    <property type="entry name" value="Nucleotide_cyclase"/>
</dbReference>
<evidence type="ECO:0000259" key="4">
    <source>
        <dbReference type="PROSITE" id="PS50887"/>
    </source>
</evidence>
<name>A0A5C4T7R8_9BACL</name>
<protein>
    <submittedName>
        <fullName evidence="6">Response regulator</fullName>
    </submittedName>
</protein>
<dbReference type="SUPFAM" id="SSF52172">
    <property type="entry name" value="CheY-like"/>
    <property type="match status" value="2"/>
</dbReference>
<dbReference type="RefSeq" id="WP_139603512.1">
    <property type="nucleotide sequence ID" value="NZ_VDCQ01000023.1"/>
</dbReference>
<dbReference type="PANTHER" id="PTHR45138">
    <property type="entry name" value="REGULATORY COMPONENTS OF SENSORY TRANSDUCTION SYSTEM"/>
    <property type="match status" value="1"/>
</dbReference>
<proteinExistence type="predicted"/>
<evidence type="ECO:0000256" key="2">
    <source>
        <dbReference type="PROSITE-ProRule" id="PRU00169"/>
    </source>
</evidence>
<dbReference type="Pfam" id="PF00072">
    <property type="entry name" value="Response_reg"/>
    <property type="match status" value="2"/>
</dbReference>
<dbReference type="Proteomes" id="UP000307943">
    <property type="component" value="Unassembled WGS sequence"/>
</dbReference>
<dbReference type="NCBIfam" id="TIGR00254">
    <property type="entry name" value="GGDEF"/>
    <property type="match status" value="1"/>
</dbReference>
<accession>A0A5C4T7R8</accession>
<comment type="caution">
    <text evidence="6">The sequence shown here is derived from an EMBL/GenBank/DDBJ whole genome shotgun (WGS) entry which is preliminary data.</text>
</comment>
<dbReference type="CDD" id="cd01949">
    <property type="entry name" value="GGDEF"/>
    <property type="match status" value="1"/>
</dbReference>
<dbReference type="GO" id="GO:0052621">
    <property type="term" value="F:diguanylate cyclase activity"/>
    <property type="evidence" value="ECO:0007669"/>
    <property type="project" value="TreeGrafter"/>
</dbReference>
<keyword evidence="7" id="KW-1185">Reference proteome</keyword>
<dbReference type="Gene3D" id="3.30.70.270">
    <property type="match status" value="1"/>
</dbReference>
<feature type="domain" description="Response regulatory" evidence="3">
    <location>
        <begin position="456"/>
        <end position="574"/>
    </location>
</feature>
<dbReference type="PROSITE" id="PS50894">
    <property type="entry name" value="HPT"/>
    <property type="match status" value="1"/>
</dbReference>